<dbReference type="GO" id="GO:0005524">
    <property type="term" value="F:ATP binding"/>
    <property type="evidence" value="ECO:0007669"/>
    <property type="project" value="UniProtKB-KW"/>
</dbReference>
<dbReference type="AlphaFoldDB" id="A0A0C5CRV2"/>
<dbReference type="PATRIC" id="fig|1398.18.peg.3312"/>
<protein>
    <submittedName>
        <fullName evidence="6">ABC transporter, ATP-binding protein</fullName>
    </submittedName>
    <submittedName>
        <fullName evidence="5">ABC transporter-like protein</fullName>
    </submittedName>
</protein>
<dbReference type="PROSITE" id="PS00211">
    <property type="entry name" value="ABC_TRANSPORTER_1"/>
    <property type="match status" value="1"/>
</dbReference>
<evidence type="ECO:0000256" key="1">
    <source>
        <dbReference type="ARBA" id="ARBA00022448"/>
    </source>
</evidence>
<dbReference type="PANTHER" id="PTHR42788">
    <property type="entry name" value="TAURINE IMPORT ATP-BINDING PROTEIN-RELATED"/>
    <property type="match status" value="1"/>
</dbReference>
<keyword evidence="3 6" id="KW-0067">ATP-binding</keyword>
<proteinExistence type="predicted"/>
<dbReference type="InterPro" id="IPR027417">
    <property type="entry name" value="P-loop_NTPase"/>
</dbReference>
<reference evidence="5" key="1">
    <citation type="submission" date="2015-01" db="EMBL/GenBank/DDBJ databases">
        <title>Comparative genome analysis of Bacillus coagulans HM-08, Clostridium butyricum HM-68, Bacillus subtilis HM-66 and Bacillus licheniformis BL-09.</title>
        <authorList>
            <person name="Zhang H."/>
        </authorList>
    </citation>
    <scope>NUCLEOTIDE SEQUENCE [LARGE SCALE GENOMIC DNA]</scope>
    <source>
        <strain evidence="5">HM-08</strain>
    </source>
</reference>
<evidence type="ECO:0000313" key="7">
    <source>
        <dbReference type="Proteomes" id="UP000032024"/>
    </source>
</evidence>
<feature type="domain" description="ABC transporter" evidence="4">
    <location>
        <begin position="4"/>
        <end position="230"/>
    </location>
</feature>
<dbReference type="OMA" id="EALMPWR"/>
<dbReference type="Gene3D" id="3.40.50.300">
    <property type="entry name" value="P-loop containing nucleotide triphosphate hydrolases"/>
    <property type="match status" value="1"/>
</dbReference>
<keyword evidence="1" id="KW-0813">Transport</keyword>
<accession>A0A0C5CRV2</accession>
<keyword evidence="2" id="KW-0547">Nucleotide-binding</keyword>
<dbReference type="PANTHER" id="PTHR42788:SF2">
    <property type="entry name" value="ABC TRANSPORTER ATP-BINDING PROTEIN"/>
    <property type="match status" value="1"/>
</dbReference>
<dbReference type="RefSeq" id="WP_013858512.1">
    <property type="nucleotide sequence ID" value="NZ_CP010525.1"/>
</dbReference>
<dbReference type="EMBL" id="LRPN01000164">
    <property type="protein sequence ID" value="KWZ77780.1"/>
    <property type="molecule type" value="Genomic_DNA"/>
</dbReference>
<dbReference type="Pfam" id="PF00005">
    <property type="entry name" value="ABC_tran"/>
    <property type="match status" value="1"/>
</dbReference>
<evidence type="ECO:0000313" key="6">
    <source>
        <dbReference type="EMBL" id="KWZ77780.1"/>
    </source>
</evidence>
<dbReference type="InterPro" id="IPR003439">
    <property type="entry name" value="ABC_transporter-like_ATP-bd"/>
</dbReference>
<dbReference type="SUPFAM" id="SSF52540">
    <property type="entry name" value="P-loop containing nucleoside triphosphate hydrolases"/>
    <property type="match status" value="1"/>
</dbReference>
<evidence type="ECO:0000256" key="3">
    <source>
        <dbReference type="ARBA" id="ARBA00022840"/>
    </source>
</evidence>
<dbReference type="GO" id="GO:0016887">
    <property type="term" value="F:ATP hydrolysis activity"/>
    <property type="evidence" value="ECO:0007669"/>
    <property type="project" value="InterPro"/>
</dbReference>
<evidence type="ECO:0000313" key="8">
    <source>
        <dbReference type="Proteomes" id="UP000070376"/>
    </source>
</evidence>
<evidence type="ECO:0000259" key="4">
    <source>
        <dbReference type="PROSITE" id="PS50893"/>
    </source>
</evidence>
<evidence type="ECO:0000256" key="2">
    <source>
        <dbReference type="ARBA" id="ARBA00022741"/>
    </source>
</evidence>
<keyword evidence="7" id="KW-1185">Reference proteome</keyword>
<reference evidence="7" key="2">
    <citation type="submission" date="2015-01" db="EMBL/GenBank/DDBJ databases">
        <title>Comparative genome analysis of Bacillus coagulans HM-08, Clostridium butyricum HM-68, Bacillus subtilis HM-66 and Bacillus paralicheniformis BL-09.</title>
        <authorList>
            <person name="Zhang H."/>
        </authorList>
    </citation>
    <scope>NUCLEOTIDE SEQUENCE [LARGE SCALE GENOMIC DNA]</scope>
    <source>
        <strain evidence="7">HM-08</strain>
    </source>
</reference>
<dbReference type="InterPro" id="IPR017871">
    <property type="entry name" value="ABC_transporter-like_CS"/>
</dbReference>
<dbReference type="InterPro" id="IPR050166">
    <property type="entry name" value="ABC_transporter_ATP-bind"/>
</dbReference>
<dbReference type="Proteomes" id="UP000032024">
    <property type="component" value="Chromosome"/>
</dbReference>
<dbReference type="InterPro" id="IPR003593">
    <property type="entry name" value="AAA+_ATPase"/>
</dbReference>
<dbReference type="PROSITE" id="PS50893">
    <property type="entry name" value="ABC_TRANSPORTER_2"/>
    <property type="match status" value="1"/>
</dbReference>
<gene>
    <name evidence="6" type="ORF">HMPREF3213_03210</name>
    <name evidence="5" type="ORF">SB48_HM08orf05371</name>
</gene>
<dbReference type="CDD" id="cd03293">
    <property type="entry name" value="ABC_NrtD_SsuB_transporters"/>
    <property type="match status" value="1"/>
</dbReference>
<sequence length="249" mass="27995">MTYLQLEGITKTFGGKKVLEGISATIRKGEFCTFIGPSGCGKSTLLNIIAGIEKANGGKVLLDGKPDGVQDAAGFMPQQDLLLPWRTALQNIVLPLEIKGVRKRERVLRGMEVLRQFGLEDYAGHYPASLSGGMRQRISFLRTYLCEKPVMLLDEPFGKLDAFTKMDVHRWLLESWEKGNQTILMVTHDLDEAVLLSDRVFVMSQQPSAIIHELKVHLPRPRKWEMLSSDALKKDKDELLRELASFLGK</sequence>
<dbReference type="EMBL" id="CP010525">
    <property type="protein sequence ID" value="AJO24147.1"/>
    <property type="molecule type" value="Genomic_DNA"/>
</dbReference>
<reference evidence="6" key="3">
    <citation type="submission" date="2016-01" db="EMBL/GenBank/DDBJ databases">
        <authorList>
            <person name="Oliw E.H."/>
        </authorList>
    </citation>
    <scope>NUCLEOTIDE SEQUENCE [LARGE SCALE GENOMIC DNA]</scope>
    <source>
        <strain evidence="6">GED7749B</strain>
    </source>
</reference>
<reference evidence="8" key="4">
    <citation type="submission" date="2016-01" db="EMBL/GenBank/DDBJ databases">
        <authorList>
            <person name="Mitreva M."/>
            <person name="Pepin K.H."/>
            <person name="Mihindukulasuriya K.A."/>
            <person name="Fulton R."/>
            <person name="Fronick C."/>
            <person name="O'Laughlin M."/>
            <person name="Miner T."/>
            <person name="Herter B."/>
            <person name="Rosa B.A."/>
            <person name="Cordes M."/>
            <person name="Tomlinson C."/>
            <person name="Wollam A."/>
            <person name="Palsikar V.B."/>
            <person name="Mardis E.R."/>
            <person name="Wilson R.K."/>
        </authorList>
    </citation>
    <scope>NUCLEOTIDE SEQUENCE [LARGE SCALE GENOMIC DNA]</scope>
    <source>
        <strain evidence="8">GED7749B</strain>
    </source>
</reference>
<name>A0A0C5CRV2_HEYCO</name>
<dbReference type="STRING" id="1398.AB434_1968"/>
<organism evidence="6 8">
    <name type="scientific">Heyndrickxia coagulans</name>
    <name type="common">Weizmannia coagulans</name>
    <dbReference type="NCBI Taxonomy" id="1398"/>
    <lineage>
        <taxon>Bacteria</taxon>
        <taxon>Bacillati</taxon>
        <taxon>Bacillota</taxon>
        <taxon>Bacilli</taxon>
        <taxon>Bacillales</taxon>
        <taxon>Bacillaceae</taxon>
        <taxon>Heyndrickxia</taxon>
    </lineage>
</organism>
<dbReference type="SMART" id="SM00382">
    <property type="entry name" value="AAA"/>
    <property type="match status" value="1"/>
</dbReference>
<dbReference type="Proteomes" id="UP000070376">
    <property type="component" value="Unassembled WGS sequence"/>
</dbReference>
<evidence type="ECO:0000313" key="5">
    <source>
        <dbReference type="EMBL" id="AJO24147.1"/>
    </source>
</evidence>